<dbReference type="OrthoDB" id="3160712at2759"/>
<dbReference type="AlphaFoldDB" id="G4TR05"/>
<evidence type="ECO:0000313" key="4">
    <source>
        <dbReference type="Proteomes" id="UP000007148"/>
    </source>
</evidence>
<proteinExistence type="predicted"/>
<gene>
    <name evidence="3" type="ORF">PIIN_07703</name>
</gene>
<sequence length="406" mass="44250">MPNEHNATTISTSSPLQTTIGGLQESGPPLEGASAVKNEQLMEICDVVISEDTLFNSQLVQRLAYASLEQVLFFTNQIPLPIAKLASLRDENQKASRKRDELLKALGRLKEDINMVVKRAAESDVSLSPAGQFRMAIVLGSLSIPKRVILFDTAFPGDSDVKQPGPASDTREACASSPVSWTINNPATAGSDLDHTESHPFPPDSDDESSIDEHPQIETSQTSQRAEMLSQKAPPRSFTPFSDDQTLLKPSGQITVSTSGHFRQPTVPPSPFANENARSNDAIQKQHASALRSLIVGIGNMNTFVEEADASKIHIYVQAARGLEHPAWLPRPAANKPFELLVSAVEHTVCEADCGHGTILKSKLSKMAACAIVVRPSRTRRDDMSSTFQNSQHLWFEWDGKLHGLD</sequence>
<evidence type="ECO:0000256" key="1">
    <source>
        <dbReference type="SAM" id="Coils"/>
    </source>
</evidence>
<name>G4TR05_SERID</name>
<feature type="compositionally biased region" description="Polar residues" evidence="2">
    <location>
        <begin position="1"/>
        <end position="21"/>
    </location>
</feature>
<evidence type="ECO:0000256" key="2">
    <source>
        <dbReference type="SAM" id="MobiDB-lite"/>
    </source>
</evidence>
<dbReference type="Proteomes" id="UP000007148">
    <property type="component" value="Unassembled WGS sequence"/>
</dbReference>
<feature type="region of interest" description="Disordered" evidence="2">
    <location>
        <begin position="1"/>
        <end position="32"/>
    </location>
</feature>
<feature type="compositionally biased region" description="Polar residues" evidence="2">
    <location>
        <begin position="177"/>
        <end position="188"/>
    </location>
</feature>
<accession>G4TR05</accession>
<keyword evidence="1" id="KW-0175">Coiled coil</keyword>
<dbReference type="EMBL" id="CAFZ01000249">
    <property type="protein sequence ID" value="CCA73748.1"/>
    <property type="molecule type" value="Genomic_DNA"/>
</dbReference>
<dbReference type="STRING" id="1109443.G4TR05"/>
<keyword evidence="4" id="KW-1185">Reference proteome</keyword>
<reference evidence="3 4" key="1">
    <citation type="journal article" date="2011" name="PLoS Pathog.">
        <title>Endophytic Life Strategies Decoded by Genome and Transcriptome Analyses of the Mutualistic Root Symbiont Piriformospora indica.</title>
        <authorList>
            <person name="Zuccaro A."/>
            <person name="Lahrmann U."/>
            <person name="Guldener U."/>
            <person name="Langen G."/>
            <person name="Pfiffi S."/>
            <person name="Biedenkopf D."/>
            <person name="Wong P."/>
            <person name="Samans B."/>
            <person name="Grimm C."/>
            <person name="Basiewicz M."/>
            <person name="Murat C."/>
            <person name="Martin F."/>
            <person name="Kogel K.H."/>
        </authorList>
    </citation>
    <scope>NUCLEOTIDE SEQUENCE [LARGE SCALE GENOMIC DNA]</scope>
    <source>
        <strain evidence="3 4">DSM 11827</strain>
    </source>
</reference>
<evidence type="ECO:0000313" key="3">
    <source>
        <dbReference type="EMBL" id="CCA73748.1"/>
    </source>
</evidence>
<dbReference type="HOGENOM" id="CLU_035340_1_0_1"/>
<feature type="coiled-coil region" evidence="1">
    <location>
        <begin position="85"/>
        <end position="112"/>
    </location>
</feature>
<dbReference type="InParanoid" id="G4TR05"/>
<organism evidence="3 4">
    <name type="scientific">Serendipita indica (strain DSM 11827)</name>
    <name type="common">Root endophyte fungus</name>
    <name type="synonym">Piriformospora indica</name>
    <dbReference type="NCBI Taxonomy" id="1109443"/>
    <lineage>
        <taxon>Eukaryota</taxon>
        <taxon>Fungi</taxon>
        <taxon>Dikarya</taxon>
        <taxon>Basidiomycota</taxon>
        <taxon>Agaricomycotina</taxon>
        <taxon>Agaricomycetes</taxon>
        <taxon>Sebacinales</taxon>
        <taxon>Serendipitaceae</taxon>
        <taxon>Serendipita</taxon>
    </lineage>
</organism>
<feature type="region of interest" description="Disordered" evidence="2">
    <location>
        <begin position="161"/>
        <end position="247"/>
    </location>
</feature>
<protein>
    <submittedName>
        <fullName evidence="3">Uncharacterized protein</fullName>
    </submittedName>
</protein>
<comment type="caution">
    <text evidence="3">The sequence shown here is derived from an EMBL/GenBank/DDBJ whole genome shotgun (WGS) entry which is preliminary data.</text>
</comment>